<evidence type="ECO:0000313" key="2">
    <source>
        <dbReference type="EMBL" id="KGE12591.1"/>
    </source>
</evidence>
<reference evidence="3" key="1">
    <citation type="submission" date="2014-04" db="EMBL/GenBank/DDBJ databases">
        <title>Whole-Genome optical mapping and complete genome sequence of Sphingobacterium deserti sp. nov., a new spaces isolated from desert in the west of China.</title>
        <authorList>
            <person name="Teng C."/>
            <person name="Zhou Z."/>
            <person name="Li X."/>
            <person name="Chen M."/>
            <person name="Lin M."/>
            <person name="Wang L."/>
            <person name="Su S."/>
            <person name="Zhang C."/>
            <person name="Zhang W."/>
        </authorList>
    </citation>
    <scope>NUCLEOTIDE SEQUENCE [LARGE SCALE GENOMIC DNA]</scope>
    <source>
        <strain evidence="3">ACCC05744</strain>
    </source>
</reference>
<sequence>MSTDELSQKLKSLKNSKITEAALIGFTIGVVVYSVTTHGLSFPSLFPLLVLYLVYRNSKNTEALRKEVEVELEKRSRQ</sequence>
<accession>A0A0B8SZ35</accession>
<evidence type="ECO:0000313" key="3">
    <source>
        <dbReference type="Proteomes" id="UP000031802"/>
    </source>
</evidence>
<proteinExistence type="predicted"/>
<gene>
    <name evidence="2" type="ORF">DI53_3631</name>
</gene>
<evidence type="ECO:0008006" key="4">
    <source>
        <dbReference type="Google" id="ProtNLM"/>
    </source>
</evidence>
<keyword evidence="1" id="KW-1133">Transmembrane helix</keyword>
<dbReference type="AlphaFoldDB" id="A0A0B8SZ35"/>
<keyword evidence="1" id="KW-0812">Transmembrane</keyword>
<evidence type="ECO:0000256" key="1">
    <source>
        <dbReference type="SAM" id="Phobius"/>
    </source>
</evidence>
<dbReference type="PATRIC" id="fig|1229276.3.peg.3751"/>
<dbReference type="EMBL" id="JJMU01000066">
    <property type="protein sequence ID" value="KGE12591.1"/>
    <property type="molecule type" value="Genomic_DNA"/>
</dbReference>
<dbReference type="Proteomes" id="UP000031802">
    <property type="component" value="Unassembled WGS sequence"/>
</dbReference>
<keyword evidence="3" id="KW-1185">Reference proteome</keyword>
<name>A0A0B8SZ35_9SPHI</name>
<feature type="transmembrane region" description="Helical" evidence="1">
    <location>
        <begin position="21"/>
        <end position="54"/>
    </location>
</feature>
<reference evidence="2 3" key="2">
    <citation type="journal article" date="2015" name="PLoS ONE">
        <title>Whole-Genome Optical Mapping and Finished Genome Sequence of Sphingobacterium deserti sp. nov., a New Species Isolated from the Western Desert of China.</title>
        <authorList>
            <person name="Teng C."/>
            <person name="Zhou Z."/>
            <person name="Molnar I."/>
            <person name="Li X."/>
            <person name="Tang R."/>
            <person name="Chen M."/>
            <person name="Wang L."/>
            <person name="Su S."/>
            <person name="Zhang W."/>
            <person name="Lin M."/>
        </authorList>
    </citation>
    <scope>NUCLEOTIDE SEQUENCE [LARGE SCALE GENOMIC DNA]</scope>
    <source>
        <strain evidence="3">ACCC05744</strain>
    </source>
</reference>
<keyword evidence="1" id="KW-0472">Membrane</keyword>
<organism evidence="2 3">
    <name type="scientific">Sphingobacterium deserti</name>
    <dbReference type="NCBI Taxonomy" id="1229276"/>
    <lineage>
        <taxon>Bacteria</taxon>
        <taxon>Pseudomonadati</taxon>
        <taxon>Bacteroidota</taxon>
        <taxon>Sphingobacteriia</taxon>
        <taxon>Sphingobacteriales</taxon>
        <taxon>Sphingobacteriaceae</taxon>
        <taxon>Sphingobacterium</taxon>
    </lineage>
</organism>
<protein>
    <recommendedName>
        <fullName evidence="4">FUSC family protein</fullName>
    </recommendedName>
</protein>
<comment type="caution">
    <text evidence="2">The sequence shown here is derived from an EMBL/GenBank/DDBJ whole genome shotgun (WGS) entry which is preliminary data.</text>
</comment>